<sequence>MIPLYSSQINLNLLSLICFDLTSNFYPLFMPSPGPPLLSTTSAHLIALLFACSYVGSIYASQSARLSFKPNPPNLQARSRYERSRDDPEVIKARLISVSIATFLCCAGVFVMMWHLVDGDVELALNNTFTHLGLKYISIYPLLVTPLLFLGPLYGRYLFQSLPLQQRWSFKTDVISFFFSIRGIRNYILAPITEEIVFRACVISVYQSSGASKTRMIFLSPISFGAAHLHHAWDTYNRYGRTAMAAKQAIIGTLFQFAYTSIFGFYCAYLFLRTGSIFPPIVAHVFCNIMGVPQPGTEMKQSPNRKLAIAVMYVVGILGFISTLGPWTHVEDSLYW</sequence>
<dbReference type="Proteomes" id="UP000790377">
    <property type="component" value="Unassembled WGS sequence"/>
</dbReference>
<keyword evidence="2" id="KW-1185">Reference proteome</keyword>
<reference evidence="1" key="1">
    <citation type="journal article" date="2021" name="New Phytol.">
        <title>Evolutionary innovations through gain and loss of genes in the ectomycorrhizal Boletales.</title>
        <authorList>
            <person name="Wu G."/>
            <person name="Miyauchi S."/>
            <person name="Morin E."/>
            <person name="Kuo A."/>
            <person name="Drula E."/>
            <person name="Varga T."/>
            <person name="Kohler A."/>
            <person name="Feng B."/>
            <person name="Cao Y."/>
            <person name="Lipzen A."/>
            <person name="Daum C."/>
            <person name="Hundley H."/>
            <person name="Pangilinan J."/>
            <person name="Johnson J."/>
            <person name="Barry K."/>
            <person name="LaButti K."/>
            <person name="Ng V."/>
            <person name="Ahrendt S."/>
            <person name="Min B."/>
            <person name="Choi I.G."/>
            <person name="Park H."/>
            <person name="Plett J.M."/>
            <person name="Magnuson J."/>
            <person name="Spatafora J.W."/>
            <person name="Nagy L.G."/>
            <person name="Henrissat B."/>
            <person name="Grigoriev I.V."/>
            <person name="Yang Z.L."/>
            <person name="Xu J."/>
            <person name="Martin F.M."/>
        </authorList>
    </citation>
    <scope>NUCLEOTIDE SEQUENCE</scope>
    <source>
        <strain evidence="1">ATCC 28755</strain>
    </source>
</reference>
<comment type="caution">
    <text evidence="1">The sequence shown here is derived from an EMBL/GenBank/DDBJ whole genome shotgun (WGS) entry which is preliminary data.</text>
</comment>
<gene>
    <name evidence="1" type="ORF">BJ138DRAFT_1146288</name>
</gene>
<proteinExistence type="predicted"/>
<protein>
    <submittedName>
        <fullName evidence="1">CAAX protease self-immunity-domain-containing protein</fullName>
    </submittedName>
</protein>
<name>A0ACB8ALD7_9AGAM</name>
<evidence type="ECO:0000313" key="1">
    <source>
        <dbReference type="EMBL" id="KAH7913367.1"/>
    </source>
</evidence>
<keyword evidence="1" id="KW-0378">Hydrolase</keyword>
<dbReference type="EMBL" id="MU267632">
    <property type="protein sequence ID" value="KAH7913367.1"/>
    <property type="molecule type" value="Genomic_DNA"/>
</dbReference>
<keyword evidence="1" id="KW-0645">Protease</keyword>
<evidence type="ECO:0000313" key="2">
    <source>
        <dbReference type="Proteomes" id="UP000790377"/>
    </source>
</evidence>
<organism evidence="1 2">
    <name type="scientific">Hygrophoropsis aurantiaca</name>
    <dbReference type="NCBI Taxonomy" id="72124"/>
    <lineage>
        <taxon>Eukaryota</taxon>
        <taxon>Fungi</taxon>
        <taxon>Dikarya</taxon>
        <taxon>Basidiomycota</taxon>
        <taxon>Agaricomycotina</taxon>
        <taxon>Agaricomycetes</taxon>
        <taxon>Agaricomycetidae</taxon>
        <taxon>Boletales</taxon>
        <taxon>Coniophorineae</taxon>
        <taxon>Hygrophoropsidaceae</taxon>
        <taxon>Hygrophoropsis</taxon>
    </lineage>
</organism>
<accession>A0ACB8ALD7</accession>